<keyword evidence="3" id="KW-0969">Cilium</keyword>
<dbReference type="KEGG" id="bex:A11Q_2140"/>
<dbReference type="AlphaFoldDB" id="M4VE89"/>
<dbReference type="Pfam" id="PF02120">
    <property type="entry name" value="Flg_hook"/>
    <property type="match status" value="1"/>
</dbReference>
<evidence type="ECO:0000313" key="3">
    <source>
        <dbReference type="EMBL" id="AGH96356.1"/>
    </source>
</evidence>
<evidence type="ECO:0000313" key="4">
    <source>
        <dbReference type="Proteomes" id="UP000012040"/>
    </source>
</evidence>
<gene>
    <name evidence="3" type="ORF">A11Q_2140</name>
</gene>
<evidence type="ECO:0000259" key="2">
    <source>
        <dbReference type="Pfam" id="PF02120"/>
    </source>
</evidence>
<keyword evidence="3" id="KW-0282">Flagellum</keyword>
<keyword evidence="4" id="KW-1185">Reference proteome</keyword>
<feature type="region of interest" description="Disordered" evidence="1">
    <location>
        <begin position="463"/>
        <end position="516"/>
    </location>
</feature>
<feature type="region of interest" description="Disordered" evidence="1">
    <location>
        <begin position="1"/>
        <end position="102"/>
    </location>
</feature>
<feature type="domain" description="Flagellar hook-length control protein-like C-terminal" evidence="2">
    <location>
        <begin position="354"/>
        <end position="430"/>
    </location>
</feature>
<organism evidence="3 4">
    <name type="scientific">Pseudobdellovibrio exovorus JSS</name>
    <dbReference type="NCBI Taxonomy" id="1184267"/>
    <lineage>
        <taxon>Bacteria</taxon>
        <taxon>Pseudomonadati</taxon>
        <taxon>Bdellovibrionota</taxon>
        <taxon>Bdellovibrionia</taxon>
        <taxon>Bdellovibrionales</taxon>
        <taxon>Pseudobdellovibrionaceae</taxon>
        <taxon>Pseudobdellovibrio</taxon>
    </lineage>
</organism>
<dbReference type="PATRIC" id="fig|1184267.3.peg.2167"/>
<dbReference type="Proteomes" id="UP000012040">
    <property type="component" value="Chromosome"/>
</dbReference>
<dbReference type="InterPro" id="IPR021136">
    <property type="entry name" value="Flagellar_hook_control-like_C"/>
</dbReference>
<name>M4VE89_9BACT</name>
<dbReference type="EMBL" id="CP003537">
    <property type="protein sequence ID" value="AGH96356.1"/>
    <property type="molecule type" value="Genomic_DNA"/>
</dbReference>
<accession>M4VE89</accession>
<dbReference type="RefSeq" id="WP_015470846.1">
    <property type="nucleotide sequence ID" value="NC_020813.1"/>
</dbReference>
<protein>
    <submittedName>
        <fullName evidence="3">Flagellar hook-length control protein</fullName>
    </submittedName>
</protein>
<dbReference type="OrthoDB" id="5288413at2"/>
<proteinExistence type="predicted"/>
<reference evidence="3 4" key="1">
    <citation type="journal article" date="2013" name="ISME J.">
        <title>By their genes ye shall know them: genomic signatures of predatory bacteria.</title>
        <authorList>
            <person name="Pasternak Z."/>
            <person name="Pietrokovski S."/>
            <person name="Rotem O."/>
            <person name="Gophna U."/>
            <person name="Lurie-Weinberger M.N."/>
            <person name="Jurkevitch E."/>
        </authorList>
    </citation>
    <scope>NUCLEOTIDE SEQUENCE [LARGE SCALE GENOMIC DNA]</scope>
    <source>
        <strain evidence="3 4">JSS</strain>
    </source>
</reference>
<dbReference type="InterPro" id="IPR038610">
    <property type="entry name" value="FliK-like_C_sf"/>
</dbReference>
<dbReference type="STRING" id="1184267.A11Q_2140"/>
<dbReference type="HOGENOM" id="CLU_527534_0_0_7"/>
<sequence length="516" mass="55798">MLDKMIGVSPPQKGEALETKLAESKRFRDTSGGDYRKDFEKALQDKLDRRLEQRKDDLAAKREEERRNAAQRQEGSRAEKDSEGQNKKSLGGTKKRVTEDEDKIVSNVMASIENNIETPESKIDGLAKIEVGITENAQLADLLAKASLPAAEGSDVMAQTVSADAELSLAQLSDQMPTLEGEVASLSPEQALEEAALQQQDKALSSKLASSSSLQADLEAAVDFTEGSKSLVSEGLNAQAKPLNEVQAQGAQKAQQFEQDILSKLQQDKTFSVPQAQSKGFSEQSQFEQKSFEQMKDLRSDLMGNNGLHQAAGQSHGEFKTHLQATASTSTAMANADVNADVGDASIREIMNQAQFLVRRGGGEVNVKMTPEGMGEVQLRVLLQNGKLNVEMQTQTHEAKKLLEESLSDLKSGLAAQRLSLEHVKIDTVGATNADNTAQNQSNLNQGNSQHQAREFWNDMQQNSQQGFSGNSSGSSSGQREWSGSSVDLQAGNRAQSAQALRTYGGTKGATLNRVA</sequence>
<dbReference type="CDD" id="cd17470">
    <property type="entry name" value="T3SS_Flik_C"/>
    <property type="match status" value="1"/>
</dbReference>
<feature type="compositionally biased region" description="Basic and acidic residues" evidence="1">
    <location>
        <begin position="15"/>
        <end position="86"/>
    </location>
</feature>
<keyword evidence="3" id="KW-0966">Cell projection</keyword>
<feature type="compositionally biased region" description="Low complexity" evidence="1">
    <location>
        <begin position="463"/>
        <end position="486"/>
    </location>
</feature>
<dbReference type="eggNOG" id="COG3144">
    <property type="taxonomic scope" value="Bacteria"/>
</dbReference>
<evidence type="ECO:0000256" key="1">
    <source>
        <dbReference type="SAM" id="MobiDB-lite"/>
    </source>
</evidence>
<dbReference type="Gene3D" id="3.30.750.140">
    <property type="match status" value="1"/>
</dbReference>